<evidence type="ECO:0000313" key="3">
    <source>
        <dbReference type="EMBL" id="KAF5871890.1"/>
    </source>
</evidence>
<organism evidence="3 4">
    <name type="scientific">Botrytis fragariae</name>
    <dbReference type="NCBI Taxonomy" id="1964551"/>
    <lineage>
        <taxon>Eukaryota</taxon>
        <taxon>Fungi</taxon>
        <taxon>Dikarya</taxon>
        <taxon>Ascomycota</taxon>
        <taxon>Pezizomycotina</taxon>
        <taxon>Leotiomycetes</taxon>
        <taxon>Helotiales</taxon>
        <taxon>Sclerotiniaceae</taxon>
        <taxon>Botrytis</taxon>
    </lineage>
</organism>
<dbReference type="Gene3D" id="3.40.50.720">
    <property type="entry name" value="NAD(P)-binding Rossmann-like Domain"/>
    <property type="match status" value="1"/>
</dbReference>
<reference evidence="3 4" key="1">
    <citation type="journal article" date="2020" name="Phytopathology">
        <title>A high-quality genome resource of Botrytis fragariae, a new and rapidly spreading fungal pathogen causing strawberry gray mold in the U.S.A.</title>
        <authorList>
            <person name="Wu Y."/>
            <person name="Saski C.A."/>
            <person name="Schnabel G."/>
            <person name="Xiao S."/>
            <person name="Hu M."/>
        </authorList>
    </citation>
    <scope>NUCLEOTIDE SEQUENCE [LARGE SCALE GENOMIC DNA]</scope>
    <source>
        <strain evidence="3 4">BVB16</strain>
    </source>
</reference>
<protein>
    <submittedName>
        <fullName evidence="3">Putative 3-hydroxyisobutyrate dehydrogenase protein</fullName>
    </submittedName>
</protein>
<evidence type="ECO:0000259" key="2">
    <source>
        <dbReference type="Pfam" id="PF14833"/>
    </source>
</evidence>
<dbReference type="Pfam" id="PF14833">
    <property type="entry name" value="NAD_binding_11"/>
    <property type="match status" value="2"/>
</dbReference>
<feature type="domain" description="3-hydroxyisobutyrate dehydrogenase-like NAD-binding" evidence="2">
    <location>
        <begin position="319"/>
        <end position="384"/>
    </location>
</feature>
<dbReference type="InterPro" id="IPR013328">
    <property type="entry name" value="6PGD_dom2"/>
</dbReference>
<dbReference type="PANTHER" id="PTHR43060">
    <property type="entry name" value="3-HYDROXYISOBUTYRATE DEHYDROGENASE-LIKE 1, MITOCHONDRIAL-RELATED"/>
    <property type="match status" value="1"/>
</dbReference>
<dbReference type="PANTHER" id="PTHR43060:SF17">
    <property type="entry name" value="L-THREONATE DEHYDROGENASE"/>
    <property type="match status" value="1"/>
</dbReference>
<dbReference type="InterPro" id="IPR002204">
    <property type="entry name" value="3-OH-isobutyrate_DH-rel_CS"/>
</dbReference>
<dbReference type="GeneID" id="59262963"/>
<keyword evidence="4" id="KW-1185">Reference proteome</keyword>
<dbReference type="Gene3D" id="1.10.1040.10">
    <property type="entry name" value="N-(1-d-carboxylethyl)-l-norvaline Dehydrogenase, domain 2"/>
    <property type="match status" value="2"/>
</dbReference>
<accession>A0A8H6EHB5</accession>
<dbReference type="InterPro" id="IPR006115">
    <property type="entry name" value="6PGDH_NADP-bd"/>
</dbReference>
<evidence type="ECO:0000313" key="4">
    <source>
        <dbReference type="Proteomes" id="UP000531561"/>
    </source>
</evidence>
<dbReference type="SUPFAM" id="SSF51735">
    <property type="entry name" value="NAD(P)-binding Rossmann-fold domains"/>
    <property type="match status" value="1"/>
</dbReference>
<dbReference type="InterPro" id="IPR008927">
    <property type="entry name" value="6-PGluconate_DH-like_C_sf"/>
</dbReference>
<dbReference type="Proteomes" id="UP000531561">
    <property type="component" value="Unassembled WGS sequence"/>
</dbReference>
<feature type="domain" description="6-phosphogluconate dehydrogenase NADP-binding" evidence="1">
    <location>
        <begin position="9"/>
        <end position="165"/>
    </location>
</feature>
<gene>
    <name evidence="3" type="ORF">Bfra_008916</name>
</gene>
<dbReference type="SUPFAM" id="SSF48179">
    <property type="entry name" value="6-phosphogluconate dehydrogenase C-terminal domain-like"/>
    <property type="match status" value="2"/>
</dbReference>
<dbReference type="GO" id="GO:0016491">
    <property type="term" value="F:oxidoreductase activity"/>
    <property type="evidence" value="ECO:0007669"/>
    <property type="project" value="InterPro"/>
</dbReference>
<proteinExistence type="predicted"/>
<dbReference type="PROSITE" id="PS00895">
    <property type="entry name" value="3_HYDROXYISOBUT_DH"/>
    <property type="match status" value="1"/>
</dbReference>
<name>A0A8H6EHB5_9HELO</name>
<dbReference type="InterPro" id="IPR036291">
    <property type="entry name" value="NAD(P)-bd_dom_sf"/>
</dbReference>
<dbReference type="AlphaFoldDB" id="A0A8H6EHB5"/>
<dbReference type="GO" id="GO:0050661">
    <property type="term" value="F:NADP binding"/>
    <property type="evidence" value="ECO:0007669"/>
    <property type="project" value="InterPro"/>
</dbReference>
<dbReference type="InterPro" id="IPR029154">
    <property type="entry name" value="HIBADH-like_NADP-bd"/>
</dbReference>
<feature type="domain" description="3-hydroxyisobutyrate dehydrogenase-like NAD-binding" evidence="2">
    <location>
        <begin position="175"/>
        <end position="295"/>
    </location>
</feature>
<evidence type="ECO:0000259" key="1">
    <source>
        <dbReference type="Pfam" id="PF03446"/>
    </source>
</evidence>
<dbReference type="OrthoDB" id="48988at2759"/>
<dbReference type="EMBL" id="JABFCT010000011">
    <property type="protein sequence ID" value="KAF5871890.1"/>
    <property type="molecule type" value="Genomic_DNA"/>
</dbReference>
<comment type="caution">
    <text evidence="3">The sequence shown here is derived from an EMBL/GenBank/DDBJ whole genome shotgun (WGS) entry which is preliminary data.</text>
</comment>
<dbReference type="RefSeq" id="XP_037190837.1">
    <property type="nucleotide sequence ID" value="XM_037339271.1"/>
</dbReference>
<dbReference type="GO" id="GO:0051287">
    <property type="term" value="F:NAD binding"/>
    <property type="evidence" value="ECO:0007669"/>
    <property type="project" value="InterPro"/>
</dbReference>
<sequence length="468" mass="49544">MPSYDEPVVAFIGLGAMGMGMATNLLKTFSVTGFDVYEPTLEKFRSAGGNTATTPRSAVAKAKYVVIMVATAAQTLAVLFDDVTGAIHELQPNATIILSSTAFPEHVPEVRELLDNKYNRKDVELVDAPVSGGTGRAALGTLVVLASGPEKSLGAANPVLDAMADPLHIIPGGLGAGTKVKMVHQALAGIHMIMASEAMGFAAFLGLNTKQAFDYLVKSSGESWMLGNRVPHMLENNLHPFSALNIIVKDMGIVTADGRRVKCPLFLCSAAEQVLASGVRSGFGLDDDSGLVRAYIPTRPSLVFEQTTISTTSADDPRLKLVEDILAGVHLVAAVEAMAFGQAIGLNTGMLYDVVKGAAGASAMFVDRVPALLSGKCASKSSINDVIARLVSNFQEPLEIIPREYMVLTIKQNIAIEEASRLRYPLHLTATALQILQLARTRGSGNEPDVAAVRVWDGIVTFPIPGFA</sequence>
<dbReference type="Pfam" id="PF03446">
    <property type="entry name" value="NAD_binding_2"/>
    <property type="match status" value="1"/>
</dbReference>